<accession>A0A7H8R266</accession>
<reference evidence="3" key="1">
    <citation type="submission" date="2020-06" db="EMBL/GenBank/DDBJ databases">
        <title>A chromosome-scale genome assembly of Talaromyces rugulosus W13939.</title>
        <authorList>
            <person name="Wang B."/>
            <person name="Guo L."/>
            <person name="Ye K."/>
            <person name="Wang L."/>
        </authorList>
    </citation>
    <scope>NUCLEOTIDE SEQUENCE [LARGE SCALE GENOMIC DNA]</scope>
    <source>
        <strain evidence="3">W13939</strain>
    </source>
</reference>
<keyword evidence="3" id="KW-1185">Reference proteome</keyword>
<organism evidence="2 3">
    <name type="scientific">Talaromyces rugulosus</name>
    <name type="common">Penicillium rugulosum</name>
    <dbReference type="NCBI Taxonomy" id="121627"/>
    <lineage>
        <taxon>Eukaryota</taxon>
        <taxon>Fungi</taxon>
        <taxon>Dikarya</taxon>
        <taxon>Ascomycota</taxon>
        <taxon>Pezizomycotina</taxon>
        <taxon>Eurotiomycetes</taxon>
        <taxon>Eurotiomycetidae</taxon>
        <taxon>Eurotiales</taxon>
        <taxon>Trichocomaceae</taxon>
        <taxon>Talaromyces</taxon>
        <taxon>Talaromyces sect. Islandici</taxon>
    </lineage>
</organism>
<dbReference type="Proteomes" id="UP000509510">
    <property type="component" value="Chromosome IV"/>
</dbReference>
<name>A0A7H8R266_TALRU</name>
<proteinExistence type="predicted"/>
<dbReference type="GeneID" id="55995106"/>
<dbReference type="RefSeq" id="XP_035346647.1">
    <property type="nucleotide sequence ID" value="XM_035490754.1"/>
</dbReference>
<evidence type="ECO:0000256" key="1">
    <source>
        <dbReference type="SAM" id="MobiDB-lite"/>
    </source>
</evidence>
<dbReference type="KEGG" id="trg:TRUGW13939_07615"/>
<evidence type="ECO:0000313" key="3">
    <source>
        <dbReference type="Proteomes" id="UP000509510"/>
    </source>
</evidence>
<sequence length="433" mass="50866">MDTPMTEADRTAAIDQLRKNVFSRTSLTFLPHRQDRFMEDYSDLPGGKSMSIRNRIKLIPDNYQRKFLRRVETVVQHSRQALLDHFSEFNWEADAWRDIFGRLRDDERLRMDKREYNYKATILDNVEIETSRYKNLIYMGKIIPDITFGLSVYESGDPEDEGVDERERRIRRSLEETQLGNNIWELDGLSLVTDPKWGEHTLLFPFAVYEAKKDEKSEVQVKLQLKLAFNTYLQMLDNLVRQPGKKEYQSPESRIFPIFGFTSSGSMWKMYVGYLPNCFQNDPDSADDPLCDDDSHMKLIWWGDTCNRQHAGELIDMIDQIHEYAVTSHRPFVASHIDDWKVFMGRRYHKWIISDGFDPADSGKDVEPGWYSVKRNGMEVRKLLKAKRKKGMVLTDDELKRSVLETRLNEAENTKTGGSPRRRGRPRKVQKIK</sequence>
<evidence type="ECO:0000313" key="2">
    <source>
        <dbReference type="EMBL" id="QKX60470.1"/>
    </source>
</evidence>
<protein>
    <submittedName>
        <fullName evidence="2">Uncharacterized protein</fullName>
    </submittedName>
</protein>
<feature type="compositionally biased region" description="Basic residues" evidence="1">
    <location>
        <begin position="420"/>
        <end position="433"/>
    </location>
</feature>
<gene>
    <name evidence="2" type="ORF">TRUGW13939_07615</name>
</gene>
<feature type="region of interest" description="Disordered" evidence="1">
    <location>
        <begin position="408"/>
        <end position="433"/>
    </location>
</feature>
<dbReference type="AlphaFoldDB" id="A0A7H8R266"/>
<dbReference type="OrthoDB" id="191139at2759"/>
<dbReference type="EMBL" id="CP055901">
    <property type="protein sequence ID" value="QKX60470.1"/>
    <property type="molecule type" value="Genomic_DNA"/>
</dbReference>